<keyword evidence="3" id="KW-0808">Transferase</keyword>
<evidence type="ECO:0000256" key="3">
    <source>
        <dbReference type="ARBA" id="ARBA00022679"/>
    </source>
</evidence>
<dbReference type="GeneID" id="60658942"/>
<dbReference type="GO" id="GO:0046917">
    <property type="term" value="F:triphosphoribosyl-dephospho-CoA synthase activity"/>
    <property type="evidence" value="ECO:0007669"/>
    <property type="project" value="UniProtKB-EC"/>
</dbReference>
<evidence type="ECO:0000313" key="6">
    <source>
        <dbReference type="EMBL" id="ALQ35266.1"/>
    </source>
</evidence>
<dbReference type="RefSeq" id="WP_029495482.1">
    <property type="nucleotide sequence ID" value="NZ_ATKH01000147.1"/>
</dbReference>
<accession>A0AAC8WLB0</accession>
<dbReference type="EC" id="2.4.2.52" evidence="2"/>
<evidence type="ECO:0000256" key="2">
    <source>
        <dbReference type="ARBA" id="ARBA00012074"/>
    </source>
</evidence>
<comment type="catalytic activity">
    <reaction evidence="1">
        <text>3'-dephospho-CoA + ATP = 2'-(5''-triphospho-alpha-D-ribosyl)-3'-dephospho-CoA + adenine</text>
        <dbReference type="Rhea" id="RHEA:15117"/>
        <dbReference type="ChEBI" id="CHEBI:16708"/>
        <dbReference type="ChEBI" id="CHEBI:30616"/>
        <dbReference type="ChEBI" id="CHEBI:57328"/>
        <dbReference type="ChEBI" id="CHEBI:61378"/>
        <dbReference type="EC" id="2.4.2.52"/>
    </reaction>
</comment>
<dbReference type="PANTHER" id="PTHR30201">
    <property type="entry name" value="TRIPHOSPHORIBOSYL-DEPHOSPHO-COA SYNTHASE"/>
    <property type="match status" value="1"/>
</dbReference>
<dbReference type="PANTHER" id="PTHR30201:SF2">
    <property type="entry name" value="2-(5''-TRIPHOSPHORIBOSYL)-3'-DEPHOSPHOCOENZYME-A SYNTHASE"/>
    <property type="match status" value="1"/>
</dbReference>
<evidence type="ECO:0000256" key="5">
    <source>
        <dbReference type="ARBA" id="ARBA00022840"/>
    </source>
</evidence>
<protein>
    <recommendedName>
        <fullName evidence="2">triphosphoribosyl-dephospho-CoA synthase</fullName>
        <ecNumber evidence="2">2.4.2.52</ecNumber>
    </recommendedName>
</protein>
<dbReference type="InterPro" id="IPR017551">
    <property type="entry name" value="TriPribosyl-deP-CoA_syn_CitG"/>
</dbReference>
<evidence type="ECO:0000256" key="4">
    <source>
        <dbReference type="ARBA" id="ARBA00022741"/>
    </source>
</evidence>
<dbReference type="Proteomes" id="UP000068516">
    <property type="component" value="Chromosome"/>
</dbReference>
<name>A0AAC8WLB0_9FUSO</name>
<dbReference type="NCBIfam" id="TIGR03125">
    <property type="entry name" value="citrate_citG"/>
    <property type="match status" value="1"/>
</dbReference>
<sequence>MKMNNKEVAKLATKALLYEVSISPKAGLVSRLSNGSHKDMNFYTFIDSALSLNNYFSECFVYGQENDFYSPSFFKNLRDLGKKAEREMYQATDGINTHKGTIFSMGIIISVLASYLKEADKIDLKVLSEKIKNMCSPLLEELENINNFSTYGEKAFKNYHLTGARGLALSGYDIVLLDGINKLKEFIKILDFETSCILLLFYYISILDDTNIVNRADFETLKEIQILCKNLYEENSKSLSKEKIRNEMSKLNDIFIEKNISAGGSADLLILTIFIYFIACEEHKNR</sequence>
<dbReference type="InterPro" id="IPR002736">
    <property type="entry name" value="CitG"/>
</dbReference>
<dbReference type="AlphaFoldDB" id="A0AAC8WLB0"/>
<proteinExistence type="predicted"/>
<gene>
    <name evidence="6" type="ORF">RN92_04950</name>
</gene>
<keyword evidence="4" id="KW-0547">Nucleotide-binding</keyword>
<dbReference type="Gene3D" id="1.10.4200.10">
    <property type="entry name" value="Triphosphoribosyl-dephospho-CoA protein"/>
    <property type="match status" value="1"/>
</dbReference>
<dbReference type="EMBL" id="CP013336">
    <property type="protein sequence ID" value="ALQ35266.1"/>
    <property type="molecule type" value="Genomic_DNA"/>
</dbReference>
<reference evidence="6 7" key="1">
    <citation type="submission" date="2015-11" db="EMBL/GenBank/DDBJ databases">
        <authorList>
            <person name="Kook J.-K."/>
            <person name="Park S.-N."/>
            <person name="Lim Y.K."/>
            <person name="Jo E."/>
        </authorList>
    </citation>
    <scope>NUCLEOTIDE SEQUENCE [LARGE SCALE GENOMIC DNA]</scope>
    <source>
        <strain evidence="6 7">ChDC F206</strain>
    </source>
</reference>
<dbReference type="GO" id="GO:0051191">
    <property type="term" value="P:prosthetic group biosynthetic process"/>
    <property type="evidence" value="ECO:0007669"/>
    <property type="project" value="TreeGrafter"/>
</dbReference>
<dbReference type="GO" id="GO:0005524">
    <property type="term" value="F:ATP binding"/>
    <property type="evidence" value="ECO:0007669"/>
    <property type="project" value="UniProtKB-KW"/>
</dbReference>
<dbReference type="Pfam" id="PF01874">
    <property type="entry name" value="CitG"/>
    <property type="match status" value="1"/>
</dbReference>
<organism evidence="6 7">
    <name type="scientific">Fusobacterium hwasookii ChDC F206</name>
    <dbReference type="NCBI Taxonomy" id="1307443"/>
    <lineage>
        <taxon>Bacteria</taxon>
        <taxon>Fusobacteriati</taxon>
        <taxon>Fusobacteriota</taxon>
        <taxon>Fusobacteriia</taxon>
        <taxon>Fusobacteriales</taxon>
        <taxon>Fusobacteriaceae</taxon>
        <taxon>Fusobacterium</taxon>
    </lineage>
</organism>
<keyword evidence="5" id="KW-0067">ATP-binding</keyword>
<evidence type="ECO:0000256" key="1">
    <source>
        <dbReference type="ARBA" id="ARBA00001210"/>
    </source>
</evidence>
<evidence type="ECO:0000313" key="7">
    <source>
        <dbReference type="Proteomes" id="UP000068516"/>
    </source>
</evidence>